<protein>
    <submittedName>
        <fullName evidence="1">Uncharacterized protein</fullName>
    </submittedName>
</protein>
<accession>A0ACD4NX66</accession>
<proteinExistence type="predicted"/>
<gene>
    <name evidence="1" type="ORF">OXU80_01250</name>
</gene>
<organism evidence="1 2">
    <name type="scientific">Antarcticirhabdus aurantiaca</name>
    <dbReference type="NCBI Taxonomy" id="2606717"/>
    <lineage>
        <taxon>Bacteria</taxon>
        <taxon>Pseudomonadati</taxon>
        <taxon>Pseudomonadota</taxon>
        <taxon>Alphaproteobacteria</taxon>
        <taxon>Hyphomicrobiales</taxon>
        <taxon>Aurantimonadaceae</taxon>
        <taxon>Antarcticirhabdus</taxon>
    </lineage>
</organism>
<sequence>MMTAAILLLSFVTIERLAELWLARRNTAALLSQGAVEFAPGHYPLIVLLHAAWLAGLWWLGWDAPLQAAWLAAFLALQVARVWVLAVLGRRWTTRIIVLPGAPLVRRGPYRFLSHPNYCVVVGEIAVLPLVFGFPWYALAFSVLNALVLTIRIRAEQAALERSVHPRRA</sequence>
<name>A0ACD4NX66_9HYPH</name>
<reference evidence="1" key="1">
    <citation type="submission" date="2022-11" db="EMBL/GenBank/DDBJ databases">
        <title>beta-Carotene-producing bacterium, Jeongeuplla avenae sp. nov., alleviates the salt stress of Arabidopsis seedlings.</title>
        <authorList>
            <person name="Jiang L."/>
            <person name="Lee J."/>
        </authorList>
    </citation>
    <scope>NUCLEOTIDE SEQUENCE</scope>
    <source>
        <strain evidence="1">DY_R2A_6</strain>
    </source>
</reference>
<evidence type="ECO:0000313" key="1">
    <source>
        <dbReference type="EMBL" id="WAJ31314.1"/>
    </source>
</evidence>
<dbReference type="EMBL" id="CP113520">
    <property type="protein sequence ID" value="WAJ31314.1"/>
    <property type="molecule type" value="Genomic_DNA"/>
</dbReference>
<evidence type="ECO:0000313" key="2">
    <source>
        <dbReference type="Proteomes" id="UP001163223"/>
    </source>
</evidence>
<dbReference type="Proteomes" id="UP001163223">
    <property type="component" value="Chromosome"/>
</dbReference>
<keyword evidence="2" id="KW-1185">Reference proteome</keyword>